<sequence length="134" mass="14082">MSATGHNDLDGIENLAAWLRGEHELAGRVRLSRAAPRPGEMGTLTDALIVSVGAGGALTTLAWSLRAWFAQPHRANVFVKVTGADNRVVEIDAESARTKDVQKLLATALEAGHAPRPANGLEAPTTPNAVEPTT</sequence>
<protein>
    <submittedName>
        <fullName evidence="2">Uncharacterized protein</fullName>
    </submittedName>
</protein>
<keyword evidence="3" id="KW-1185">Reference proteome</keyword>
<dbReference type="Proteomes" id="UP000655751">
    <property type="component" value="Unassembled WGS sequence"/>
</dbReference>
<gene>
    <name evidence="2" type="ORF">IT779_11610</name>
</gene>
<name>A0A931N070_9NOCA</name>
<dbReference type="AlphaFoldDB" id="A0A931N070"/>
<evidence type="ECO:0000256" key="1">
    <source>
        <dbReference type="SAM" id="MobiDB-lite"/>
    </source>
</evidence>
<dbReference type="EMBL" id="JADMLG010000004">
    <property type="protein sequence ID" value="MBH0776930.1"/>
    <property type="molecule type" value="Genomic_DNA"/>
</dbReference>
<feature type="region of interest" description="Disordered" evidence="1">
    <location>
        <begin position="111"/>
        <end position="134"/>
    </location>
</feature>
<comment type="caution">
    <text evidence="2">The sequence shown here is derived from an EMBL/GenBank/DDBJ whole genome shotgun (WGS) entry which is preliminary data.</text>
</comment>
<organism evidence="2 3">
    <name type="scientific">Nocardia bovistercoris</name>
    <dbReference type="NCBI Taxonomy" id="2785916"/>
    <lineage>
        <taxon>Bacteria</taxon>
        <taxon>Bacillati</taxon>
        <taxon>Actinomycetota</taxon>
        <taxon>Actinomycetes</taxon>
        <taxon>Mycobacteriales</taxon>
        <taxon>Nocardiaceae</taxon>
        <taxon>Nocardia</taxon>
    </lineage>
</organism>
<accession>A0A931N070</accession>
<evidence type="ECO:0000313" key="2">
    <source>
        <dbReference type="EMBL" id="MBH0776930.1"/>
    </source>
</evidence>
<dbReference type="RefSeq" id="WP_196149282.1">
    <property type="nucleotide sequence ID" value="NZ_JADMLG010000004.1"/>
</dbReference>
<evidence type="ECO:0000313" key="3">
    <source>
        <dbReference type="Proteomes" id="UP000655751"/>
    </source>
</evidence>
<feature type="compositionally biased region" description="Polar residues" evidence="1">
    <location>
        <begin position="125"/>
        <end position="134"/>
    </location>
</feature>
<reference evidence="2" key="1">
    <citation type="submission" date="2020-11" db="EMBL/GenBank/DDBJ databases">
        <title>Nocardia NEAU-351.nov., a novel actinomycete isolated from the cow dung.</title>
        <authorList>
            <person name="Zhang X."/>
        </authorList>
    </citation>
    <scope>NUCLEOTIDE SEQUENCE</scope>
    <source>
        <strain evidence="2">NEAU-351</strain>
    </source>
</reference>
<dbReference type="Pfam" id="PF19953">
    <property type="entry name" value="EACC1"/>
    <property type="match status" value="1"/>
</dbReference>
<proteinExistence type="predicted"/>
<dbReference type="InterPro" id="IPR045428">
    <property type="entry name" value="EACC1"/>
</dbReference>